<keyword evidence="1" id="KW-0808">Transferase</keyword>
<proteinExistence type="predicted"/>
<dbReference type="GO" id="GO:0008483">
    <property type="term" value="F:transaminase activity"/>
    <property type="evidence" value="ECO:0007669"/>
    <property type="project" value="UniProtKB-KW"/>
</dbReference>
<dbReference type="RefSeq" id="WP_319955324.1">
    <property type="nucleotide sequence ID" value="NZ_JAXAVX010000011.1"/>
</dbReference>
<dbReference type="SUPFAM" id="SSF56752">
    <property type="entry name" value="D-aminoacid aminotransferase-like PLP-dependent enzymes"/>
    <property type="match status" value="1"/>
</dbReference>
<name>A0ABU4VMY5_9ACTN</name>
<dbReference type="EMBL" id="JAXAVX010000011">
    <property type="protein sequence ID" value="MDX8153173.1"/>
    <property type="molecule type" value="Genomic_DNA"/>
</dbReference>
<dbReference type="Gene3D" id="3.20.10.10">
    <property type="entry name" value="D-amino Acid Aminotransferase, subunit A, domain 2"/>
    <property type="match status" value="1"/>
</dbReference>
<dbReference type="Pfam" id="PF01063">
    <property type="entry name" value="Aminotran_4"/>
    <property type="match status" value="1"/>
</dbReference>
<comment type="caution">
    <text evidence="1">The sequence shown here is derived from an EMBL/GenBank/DDBJ whole genome shotgun (WGS) entry which is preliminary data.</text>
</comment>
<evidence type="ECO:0000313" key="1">
    <source>
        <dbReference type="EMBL" id="MDX8153173.1"/>
    </source>
</evidence>
<keyword evidence="1" id="KW-0032">Aminotransferase</keyword>
<dbReference type="InterPro" id="IPR001544">
    <property type="entry name" value="Aminotrans_IV"/>
</dbReference>
<dbReference type="Proteomes" id="UP001277761">
    <property type="component" value="Unassembled WGS sequence"/>
</dbReference>
<evidence type="ECO:0000313" key="2">
    <source>
        <dbReference type="Proteomes" id="UP001277761"/>
    </source>
</evidence>
<protein>
    <submittedName>
        <fullName evidence="1">Aminotransferase class IV</fullName>
    </submittedName>
</protein>
<sequence>MLRRGPATPVFETVRLEDGRVRLWDQHLLRLRRAGARGRHLTAARALVDVHRAATRGGGSVVLRIDVDPREGVAVRARATPPAAAWSLALVPGYAPGEAAREEKRADRAWLVGPERAAAAAGADEPLLVATGPDGAVDDGARVGETARASLFLVDATGRVRTPPVDGLLPGVTRAWALGAAGALEAPLTVADVRAARAAFCTNAVRGVVPVREVDGRALARDPLIGELATAWQRLR</sequence>
<accession>A0ABU4VMY5</accession>
<dbReference type="InterPro" id="IPR043131">
    <property type="entry name" value="BCAT-like_N"/>
</dbReference>
<dbReference type="InterPro" id="IPR043132">
    <property type="entry name" value="BCAT-like_C"/>
</dbReference>
<dbReference type="InterPro" id="IPR036038">
    <property type="entry name" value="Aminotransferase-like"/>
</dbReference>
<keyword evidence="2" id="KW-1185">Reference proteome</keyword>
<reference evidence="1 2" key="1">
    <citation type="submission" date="2023-11" db="EMBL/GenBank/DDBJ databases">
        <authorList>
            <person name="Xu M."/>
            <person name="Jiang T."/>
        </authorList>
    </citation>
    <scope>NUCLEOTIDE SEQUENCE [LARGE SCALE GENOMIC DNA]</scope>
    <source>
        <strain evidence="1 2">SD</strain>
    </source>
</reference>
<organism evidence="1 2">
    <name type="scientific">Patulibacter brassicae</name>
    <dbReference type="NCBI Taxonomy" id="1705717"/>
    <lineage>
        <taxon>Bacteria</taxon>
        <taxon>Bacillati</taxon>
        <taxon>Actinomycetota</taxon>
        <taxon>Thermoleophilia</taxon>
        <taxon>Solirubrobacterales</taxon>
        <taxon>Patulibacteraceae</taxon>
        <taxon>Patulibacter</taxon>
    </lineage>
</organism>
<dbReference type="Gene3D" id="3.30.470.10">
    <property type="match status" value="1"/>
</dbReference>
<gene>
    <name evidence="1" type="ORF">SK069_16365</name>
</gene>